<organism evidence="1">
    <name type="scientific">freshwater metagenome</name>
    <dbReference type="NCBI Taxonomy" id="449393"/>
    <lineage>
        <taxon>unclassified sequences</taxon>
        <taxon>metagenomes</taxon>
        <taxon>ecological metagenomes</taxon>
    </lineage>
</organism>
<dbReference type="AlphaFoldDB" id="A0A6J6MN40"/>
<dbReference type="EMBL" id="CAEZWW010000094">
    <property type="protein sequence ID" value="CAB4675292.1"/>
    <property type="molecule type" value="Genomic_DNA"/>
</dbReference>
<sequence>MKVVAPEASAASFAPEIDPAITAATTQEAASAIWRRRFGIEGA</sequence>
<reference evidence="1" key="1">
    <citation type="submission" date="2020-05" db="EMBL/GenBank/DDBJ databases">
        <authorList>
            <person name="Chiriac C."/>
            <person name="Salcher M."/>
            <person name="Ghai R."/>
            <person name="Kavagutti S V."/>
        </authorList>
    </citation>
    <scope>NUCLEOTIDE SEQUENCE</scope>
</reference>
<evidence type="ECO:0000313" key="2">
    <source>
        <dbReference type="EMBL" id="CAB4703556.1"/>
    </source>
</evidence>
<protein>
    <submittedName>
        <fullName evidence="1">Unannotated protein</fullName>
    </submittedName>
</protein>
<accession>A0A6J6MN40</accession>
<name>A0A6J6MN40_9ZZZZ</name>
<gene>
    <name evidence="1" type="ORF">UFOPK2310_00862</name>
    <name evidence="2" type="ORF">UFOPK2625_00629</name>
</gene>
<proteinExistence type="predicted"/>
<evidence type="ECO:0000313" key="1">
    <source>
        <dbReference type="EMBL" id="CAB4675292.1"/>
    </source>
</evidence>
<dbReference type="EMBL" id="CAEZXZ010000077">
    <property type="protein sequence ID" value="CAB4703556.1"/>
    <property type="molecule type" value="Genomic_DNA"/>
</dbReference>